<dbReference type="EMBL" id="CP103840">
    <property type="protein sequence ID" value="WOB24760.1"/>
    <property type="molecule type" value="Genomic_DNA"/>
</dbReference>
<accession>A0ABZ0D3H0</accession>
<proteinExistence type="predicted"/>
<gene>
    <name evidence="1" type="ORF">NYR99_13220</name>
</gene>
<sequence length="141" mass="15497">MTIDPAQQTISIERQTAPHRQFNREAVPLGTANPHEDMMPIATAAVARIRDIRNAQCSGSYVFGADDGRVFVVRQGSATGERMVKKHPAWLMGVYAGDTADGRRATFPTPSQLFGDLLQHFVDLRFVSAADIYEHIRAGEG</sequence>
<name>A0ABZ0D3H0_9XANT</name>
<organism evidence="1 2">
    <name type="scientific">Xanthomonas dyei</name>
    <dbReference type="NCBI Taxonomy" id="743699"/>
    <lineage>
        <taxon>Bacteria</taxon>
        <taxon>Pseudomonadati</taxon>
        <taxon>Pseudomonadota</taxon>
        <taxon>Gammaproteobacteria</taxon>
        <taxon>Lysobacterales</taxon>
        <taxon>Lysobacteraceae</taxon>
        <taxon>Xanthomonas</taxon>
    </lineage>
</organism>
<dbReference type="Proteomes" id="UP001304534">
    <property type="component" value="Chromosome"/>
</dbReference>
<dbReference type="GeneID" id="95584852"/>
<evidence type="ECO:0000313" key="2">
    <source>
        <dbReference type="Proteomes" id="UP001304534"/>
    </source>
</evidence>
<protein>
    <submittedName>
        <fullName evidence="1">Uncharacterized protein</fullName>
    </submittedName>
</protein>
<reference evidence="1 2" key="1">
    <citation type="submission" date="2022-08" db="EMBL/GenBank/DDBJ databases">
        <title>Whole genome sequencing-based tracing of a 2022 introduction and outbreak of Xanthomonas hortorum pv. pelargonii.</title>
        <authorList>
            <person name="Iruegas-Bocardo F."/>
            <person name="Weisberg A.K."/>
            <person name="Riutta E.R."/>
            <person name="Kilday K."/>
            <person name="Bonkowski J.C."/>
            <person name="Creswell T."/>
            <person name="Daughtrey M.L."/>
            <person name="Rane K."/>
            <person name="Grunwald N.J."/>
            <person name="Chang J.H."/>
            <person name="Putnam M.L."/>
        </authorList>
    </citation>
    <scope>NUCLEOTIDE SEQUENCE [LARGE SCALE GENOMIC DNA]</scope>
    <source>
        <strain evidence="1 2">22-325</strain>
    </source>
</reference>
<dbReference type="RefSeq" id="WP_316686264.1">
    <property type="nucleotide sequence ID" value="NZ_CP103837.1"/>
</dbReference>
<evidence type="ECO:0000313" key="1">
    <source>
        <dbReference type="EMBL" id="WOB24760.1"/>
    </source>
</evidence>
<keyword evidence="2" id="KW-1185">Reference proteome</keyword>